<dbReference type="AlphaFoldDB" id="A0A0W8E5Q8"/>
<dbReference type="Pfam" id="PF13336">
    <property type="entry name" value="AcetylCoA_hyd_C"/>
    <property type="match status" value="1"/>
</dbReference>
<evidence type="ECO:0000259" key="3">
    <source>
        <dbReference type="Pfam" id="PF02550"/>
    </source>
</evidence>
<dbReference type="EMBL" id="LNQE01001864">
    <property type="protein sequence ID" value="KUG03982.1"/>
    <property type="molecule type" value="Genomic_DNA"/>
</dbReference>
<evidence type="ECO:0000259" key="4">
    <source>
        <dbReference type="Pfam" id="PF13336"/>
    </source>
</evidence>
<sequence length="449" mass="49483">MSNSVLEQYKSKLITAEAAAKLVKSGDWVQYGEFVQQPLEIDAALAARKDELKDVKIRMVTMTFLPQVCQVDPKRETFCMNDWHFSGASRKLHEADLCNYISLTYHEGPEHYFRGYDPVDICFQPVTAMDKNGYFNISTSNSISTAVMDVAKTKVLYVNTSAPWCCGGSGEIIHISDVDYVVESQANPALAQVPGVPPSDIDKKIAELIMSEMQDGDCIQLGIGGMPNAVGAMIAQSDLKDLGVHTEMLVDSFVDMYDAGKLSGKRKQIDKGKMVYTFAMGTKKLYDFLDHNPVGASFPVNYTNNPYVIGQNDNMVCINNAIEVDLFGQVASEASSGRHISGTGGQLDFIFGSYKSKGGRGYIALTSTVTGKDGQLQSRIVPGLLPGTIVTVPRSLAYYVCTEYGVFNTKGKSTWERAEGIINLAHPQFRDELIKEAQKYKIWRNTNKI</sequence>
<keyword evidence="2 5" id="KW-0808">Transferase</keyword>
<name>A0A0W8E5Q8_9ZZZZ</name>
<dbReference type="Pfam" id="PF02550">
    <property type="entry name" value="AcetylCoA_hydro"/>
    <property type="match status" value="1"/>
</dbReference>
<comment type="similarity">
    <text evidence="1">Belongs to the acetyl-CoA hydrolase/transferase family.</text>
</comment>
<organism evidence="5">
    <name type="scientific">hydrocarbon metagenome</name>
    <dbReference type="NCBI Taxonomy" id="938273"/>
    <lineage>
        <taxon>unclassified sequences</taxon>
        <taxon>metagenomes</taxon>
        <taxon>ecological metagenomes</taxon>
    </lineage>
</organism>
<dbReference type="PANTHER" id="PTHR21432:SF20">
    <property type="entry name" value="ACETYL-COA HYDROLASE"/>
    <property type="match status" value="1"/>
</dbReference>
<feature type="domain" description="Acetyl-CoA hydrolase/transferase C-terminal" evidence="4">
    <location>
        <begin position="281"/>
        <end position="437"/>
    </location>
</feature>
<dbReference type="Gene3D" id="3.40.1080.10">
    <property type="entry name" value="Glutaconate Coenzyme A-transferase"/>
    <property type="match status" value="1"/>
</dbReference>
<dbReference type="GO" id="GO:0008775">
    <property type="term" value="F:acetate CoA-transferase activity"/>
    <property type="evidence" value="ECO:0007669"/>
    <property type="project" value="InterPro"/>
</dbReference>
<dbReference type="InterPro" id="IPR003702">
    <property type="entry name" value="ActCoA_hydro_N"/>
</dbReference>
<dbReference type="SUPFAM" id="SSF100950">
    <property type="entry name" value="NagB/RpiA/CoA transferase-like"/>
    <property type="match status" value="2"/>
</dbReference>
<evidence type="ECO:0000256" key="1">
    <source>
        <dbReference type="ARBA" id="ARBA00009632"/>
    </source>
</evidence>
<feature type="domain" description="Acetyl-CoA hydrolase/transferase N-terminal" evidence="3">
    <location>
        <begin position="7"/>
        <end position="185"/>
    </location>
</feature>
<dbReference type="PANTHER" id="PTHR21432">
    <property type="entry name" value="ACETYL-COA HYDROLASE-RELATED"/>
    <property type="match status" value="1"/>
</dbReference>
<reference evidence="5" key="1">
    <citation type="journal article" date="2015" name="Proc. Natl. Acad. Sci. U.S.A.">
        <title>Networks of energetic and metabolic interactions define dynamics in microbial communities.</title>
        <authorList>
            <person name="Embree M."/>
            <person name="Liu J.K."/>
            <person name="Al-Bassam M.M."/>
            <person name="Zengler K."/>
        </authorList>
    </citation>
    <scope>NUCLEOTIDE SEQUENCE</scope>
</reference>
<evidence type="ECO:0000256" key="2">
    <source>
        <dbReference type="ARBA" id="ARBA00022679"/>
    </source>
</evidence>
<dbReference type="Gene3D" id="3.30.750.70">
    <property type="entry name" value="4-hydroxybutyrate coenzyme like domains"/>
    <property type="match status" value="1"/>
</dbReference>
<dbReference type="InterPro" id="IPR023990">
    <property type="entry name" value="Butryl-CoA_acetate_CoA_Tfrase"/>
</dbReference>
<accession>A0A0W8E5Q8</accession>
<dbReference type="InterPro" id="IPR026888">
    <property type="entry name" value="AcetylCoA_hyd_C"/>
</dbReference>
<comment type="caution">
    <text evidence="5">The sequence shown here is derived from an EMBL/GenBank/DDBJ whole genome shotgun (WGS) entry which is preliminary data.</text>
</comment>
<protein>
    <submittedName>
        <fullName evidence="5">4-hydroxybutyrate coenzyme a transferase</fullName>
    </submittedName>
</protein>
<dbReference type="Gene3D" id="3.40.1080.20">
    <property type="entry name" value="Acetyl-CoA hydrolase/transferase C-terminal domain"/>
    <property type="match status" value="1"/>
</dbReference>
<dbReference type="InterPro" id="IPR046433">
    <property type="entry name" value="ActCoA_hydro"/>
</dbReference>
<dbReference type="GO" id="GO:0019605">
    <property type="term" value="P:butyrate metabolic process"/>
    <property type="evidence" value="ECO:0007669"/>
    <property type="project" value="InterPro"/>
</dbReference>
<dbReference type="InterPro" id="IPR037171">
    <property type="entry name" value="NagB/RpiA_transferase-like"/>
</dbReference>
<gene>
    <name evidence="5" type="ORF">ASZ90_018645</name>
</gene>
<proteinExistence type="inferred from homology"/>
<dbReference type="InterPro" id="IPR038460">
    <property type="entry name" value="AcetylCoA_hyd_C_sf"/>
</dbReference>
<dbReference type="GO" id="GO:0006083">
    <property type="term" value="P:acetate metabolic process"/>
    <property type="evidence" value="ECO:0007669"/>
    <property type="project" value="InterPro"/>
</dbReference>
<dbReference type="HAMAP" id="MF_03228">
    <property type="entry name" value="But_CoA_trans"/>
    <property type="match status" value="1"/>
</dbReference>
<evidence type="ECO:0000313" key="5">
    <source>
        <dbReference type="EMBL" id="KUG03982.1"/>
    </source>
</evidence>